<feature type="compositionally biased region" description="Polar residues" evidence="1">
    <location>
        <begin position="442"/>
        <end position="451"/>
    </location>
</feature>
<feature type="region of interest" description="Disordered" evidence="1">
    <location>
        <begin position="194"/>
        <end position="236"/>
    </location>
</feature>
<dbReference type="Proteomes" id="UP000275078">
    <property type="component" value="Unassembled WGS sequence"/>
</dbReference>
<dbReference type="Pfam" id="PF22893">
    <property type="entry name" value="ULD_2"/>
    <property type="match status" value="1"/>
</dbReference>
<feature type="compositionally biased region" description="Low complexity" evidence="1">
    <location>
        <begin position="467"/>
        <end position="481"/>
    </location>
</feature>
<sequence>MAYSIGPARIVDIHKMAPRADDKVKEKDSMAAQRNLTIPRIRVLLAPDMSPYVLPMEKVRTWHMLITMLEKLFGRRQSMYHVKITDGQGNLILEEVWEDLLEPGMCIVVEARQMGSKEDIRESPDYSGTSQQSESTTRKHQYKRQSSLTSTGSIPILMVGSKFNHTLTYPTEIPTLSFEKAGNWDYTSLEVEKTAPTKQNNGGDWNTSAGFPMVTDSTPNQTTRPTPPPSLPPSALSQDLQQCNLLAPMRPPRPPTLSPLIIPDTSSHTQNPMHTMTLSPPVAPPMSSKERFAKTGGRFTAHFQALLSKRPSPKEYPGSVSAVQPSDQHFGILERSKPIESNPRKQSLSTRRGLEPPAELVVTLKVSEPKPSKNSIVRRAKSLGNIRKDDLRIRHQASPSLPFIPPVPTLRSDAVQPLYLSAPFTNSTVASSAASGITYMSTTSTQPTSAEASPIQDKRQPLPPTSSPSRSPSRATHSSSPQLGGTTSLHQSPSRSSPMSRPKTSHSNSPLDQSGPPPSKPLPKLPPALSAFPAPGPPPPLTQLPPQLFGPPKKLETIIQPAPPVKPGKRIGIMGSKRSKPQVDGIGLGIAINGELSPKELKKERKEEKEREKRDKKEKKEKKEKEKSKCIDRPAILPLHVECGVTVAIAP</sequence>
<feature type="compositionally biased region" description="Pro residues" evidence="1">
    <location>
        <begin position="534"/>
        <end position="543"/>
    </location>
</feature>
<feature type="compositionally biased region" description="Pro residues" evidence="1">
    <location>
        <begin position="515"/>
        <end position="526"/>
    </location>
</feature>
<proteinExistence type="predicted"/>
<accession>A0A3N4IGK9</accession>
<feature type="domain" description="Ubiquitin-like" evidence="2">
    <location>
        <begin position="52"/>
        <end position="109"/>
    </location>
</feature>
<reference evidence="3 4" key="1">
    <citation type="journal article" date="2018" name="Nat. Ecol. Evol.">
        <title>Pezizomycetes genomes reveal the molecular basis of ectomycorrhizal truffle lifestyle.</title>
        <authorList>
            <person name="Murat C."/>
            <person name="Payen T."/>
            <person name="Noel B."/>
            <person name="Kuo A."/>
            <person name="Morin E."/>
            <person name="Chen J."/>
            <person name="Kohler A."/>
            <person name="Krizsan K."/>
            <person name="Balestrini R."/>
            <person name="Da Silva C."/>
            <person name="Montanini B."/>
            <person name="Hainaut M."/>
            <person name="Levati E."/>
            <person name="Barry K.W."/>
            <person name="Belfiori B."/>
            <person name="Cichocki N."/>
            <person name="Clum A."/>
            <person name="Dockter R.B."/>
            <person name="Fauchery L."/>
            <person name="Guy J."/>
            <person name="Iotti M."/>
            <person name="Le Tacon F."/>
            <person name="Lindquist E.A."/>
            <person name="Lipzen A."/>
            <person name="Malagnac F."/>
            <person name="Mello A."/>
            <person name="Molinier V."/>
            <person name="Miyauchi S."/>
            <person name="Poulain J."/>
            <person name="Riccioni C."/>
            <person name="Rubini A."/>
            <person name="Sitrit Y."/>
            <person name="Splivallo R."/>
            <person name="Traeger S."/>
            <person name="Wang M."/>
            <person name="Zifcakova L."/>
            <person name="Wipf D."/>
            <person name="Zambonelli A."/>
            <person name="Paolocci F."/>
            <person name="Nowrousian M."/>
            <person name="Ottonello S."/>
            <person name="Baldrian P."/>
            <person name="Spatafora J.W."/>
            <person name="Henrissat B."/>
            <person name="Nagy L.G."/>
            <person name="Aury J.M."/>
            <person name="Wincker P."/>
            <person name="Grigoriev I.V."/>
            <person name="Bonfante P."/>
            <person name="Martin F.M."/>
        </authorList>
    </citation>
    <scope>NUCLEOTIDE SEQUENCE [LARGE SCALE GENOMIC DNA]</scope>
    <source>
        <strain evidence="3 4">RN42</strain>
    </source>
</reference>
<dbReference type="EMBL" id="ML119654">
    <property type="protein sequence ID" value="RPA85283.1"/>
    <property type="molecule type" value="Genomic_DNA"/>
</dbReference>
<organism evidence="3 4">
    <name type="scientific">Ascobolus immersus RN42</name>
    <dbReference type="NCBI Taxonomy" id="1160509"/>
    <lineage>
        <taxon>Eukaryota</taxon>
        <taxon>Fungi</taxon>
        <taxon>Dikarya</taxon>
        <taxon>Ascomycota</taxon>
        <taxon>Pezizomycotina</taxon>
        <taxon>Pezizomycetes</taxon>
        <taxon>Pezizales</taxon>
        <taxon>Ascobolaceae</taxon>
        <taxon>Ascobolus</taxon>
    </lineage>
</organism>
<evidence type="ECO:0000259" key="2">
    <source>
        <dbReference type="Pfam" id="PF22893"/>
    </source>
</evidence>
<gene>
    <name evidence="3" type="ORF">BJ508DRAFT_412067</name>
</gene>
<protein>
    <recommendedName>
        <fullName evidence="2">Ubiquitin-like domain-containing protein</fullName>
    </recommendedName>
</protein>
<keyword evidence="4" id="KW-1185">Reference proteome</keyword>
<evidence type="ECO:0000313" key="4">
    <source>
        <dbReference type="Proteomes" id="UP000275078"/>
    </source>
</evidence>
<feature type="compositionally biased region" description="Polar residues" evidence="1">
    <location>
        <begin position="126"/>
        <end position="135"/>
    </location>
</feature>
<feature type="compositionally biased region" description="Basic and acidic residues" evidence="1">
    <location>
        <begin position="597"/>
        <end position="615"/>
    </location>
</feature>
<name>A0A3N4IGK9_ASCIM</name>
<feature type="region of interest" description="Disordered" evidence="1">
    <location>
        <begin position="117"/>
        <end position="148"/>
    </location>
</feature>
<feature type="compositionally biased region" description="Polar residues" evidence="1">
    <location>
        <begin position="196"/>
        <end position="209"/>
    </location>
</feature>
<feature type="compositionally biased region" description="Low complexity" evidence="1">
    <location>
        <begin position="492"/>
        <end position="502"/>
    </location>
</feature>
<dbReference type="AlphaFoldDB" id="A0A3N4IGK9"/>
<feature type="region of interest" description="Disordered" evidence="1">
    <location>
        <begin position="442"/>
        <end position="629"/>
    </location>
</feature>
<dbReference type="InterPro" id="IPR054464">
    <property type="entry name" value="ULD_fung"/>
</dbReference>
<evidence type="ECO:0000256" key="1">
    <source>
        <dbReference type="SAM" id="MobiDB-lite"/>
    </source>
</evidence>
<feature type="compositionally biased region" description="Polar residues" evidence="1">
    <location>
        <begin position="482"/>
        <end position="491"/>
    </location>
</feature>
<evidence type="ECO:0000313" key="3">
    <source>
        <dbReference type="EMBL" id="RPA85283.1"/>
    </source>
</evidence>
<dbReference type="OrthoDB" id="5386461at2759"/>